<dbReference type="Proteomes" id="UP001497600">
    <property type="component" value="Chromosome H"/>
</dbReference>
<dbReference type="SUPFAM" id="SSF53597">
    <property type="entry name" value="Dihydrofolate reductase-like"/>
    <property type="match status" value="1"/>
</dbReference>
<dbReference type="Pfam" id="PF01872">
    <property type="entry name" value="RibD_C"/>
    <property type="match status" value="1"/>
</dbReference>
<evidence type="ECO:0000256" key="2">
    <source>
        <dbReference type="ARBA" id="ARBA00005104"/>
    </source>
</evidence>
<keyword evidence="8" id="KW-0560">Oxidoreductase</keyword>
<protein>
    <recommendedName>
        <fullName evidence="5">2,5-diamino-6-ribosylamino-4(3H)-pyrimidinone 5'-phosphate reductase</fullName>
        <ecNumber evidence="4">1.1.1.302</ecNumber>
    </recommendedName>
    <alternativeName>
        <fullName evidence="10">2,5-diamino-6-(5-phospho-D-ribosylamino)pyrimidin-4(3H)-one reductase</fullName>
    </alternativeName>
    <alternativeName>
        <fullName evidence="9">2,5-diamino-6-ribitylamino-4(3H)-pyrimidinone 5'-phosphate synthase</fullName>
    </alternativeName>
</protein>
<evidence type="ECO:0000256" key="3">
    <source>
        <dbReference type="ARBA" id="ARBA00009723"/>
    </source>
</evidence>
<accession>A0ABP0EPZ8</accession>
<evidence type="ECO:0000256" key="4">
    <source>
        <dbReference type="ARBA" id="ARBA00012851"/>
    </source>
</evidence>
<evidence type="ECO:0000256" key="1">
    <source>
        <dbReference type="ARBA" id="ARBA00003555"/>
    </source>
</evidence>
<sequence length="247" mass="27181">MSSLVPLPQSLVPVLEPYFPTDEKHHQTNRPFVTLTYAQSIDARIAAAPGTQTKISHQETKTMTHYIRSRHQAIMVGIGTVLADDPKLNCRYPGALESPRPIVLDPHGKWEYHTSQLQTVCENGLGLAPYIVVDSNTTISEKDREVVLQQGGLIVKIPIIGESVQSVWTSLFEELVRLNIKSIMIEGGATIINDLLLHTEFVDSLIITIGPVFLGKSGVEVSPSASVNFKNVKWWTGVQDSVMCATP</sequence>
<comment type="catalytic activity">
    <reaction evidence="12">
        <text>2,5-diamino-6-(1-D-ribitylamino)pyrimidin-4(3H)-one 5'-phosphate + NADP(+) = 2,5-diamino-6-(1-D-ribosylamino)pyrimidin-4(3H)-one 5'-phosphate + NADPH + H(+)</text>
        <dbReference type="Rhea" id="RHEA:27278"/>
        <dbReference type="ChEBI" id="CHEBI:15378"/>
        <dbReference type="ChEBI" id="CHEBI:57783"/>
        <dbReference type="ChEBI" id="CHEBI:58349"/>
        <dbReference type="ChEBI" id="CHEBI:58890"/>
        <dbReference type="ChEBI" id="CHEBI:59545"/>
        <dbReference type="EC" id="1.1.1.302"/>
    </reaction>
</comment>
<reference evidence="14 15" key="1">
    <citation type="submission" date="2024-01" db="EMBL/GenBank/DDBJ databases">
        <authorList>
            <consortium name="Genoscope - CEA"/>
            <person name="William W."/>
        </authorList>
    </citation>
    <scope>NUCLEOTIDE SEQUENCE [LARGE SCALE GENOMIC DNA]</scope>
    <source>
        <strain evidence="14 15">29B2s-10</strain>
    </source>
</reference>
<organism evidence="14 15">
    <name type="scientific">[Candida] anglica</name>
    <dbReference type="NCBI Taxonomy" id="148631"/>
    <lineage>
        <taxon>Eukaryota</taxon>
        <taxon>Fungi</taxon>
        <taxon>Dikarya</taxon>
        <taxon>Ascomycota</taxon>
        <taxon>Saccharomycotina</taxon>
        <taxon>Pichiomycetes</taxon>
        <taxon>Debaryomycetaceae</taxon>
        <taxon>Kurtzmaniella</taxon>
    </lineage>
</organism>
<name>A0ABP0EPZ8_9ASCO</name>
<keyword evidence="15" id="KW-1185">Reference proteome</keyword>
<dbReference type="PANTHER" id="PTHR38011">
    <property type="entry name" value="DIHYDROFOLATE REDUCTASE FAMILY PROTEIN (AFU_ORTHOLOGUE AFUA_8G06820)"/>
    <property type="match status" value="1"/>
</dbReference>
<evidence type="ECO:0000256" key="5">
    <source>
        <dbReference type="ARBA" id="ARBA00015035"/>
    </source>
</evidence>
<evidence type="ECO:0000256" key="7">
    <source>
        <dbReference type="ARBA" id="ARBA00022857"/>
    </source>
</evidence>
<evidence type="ECO:0000256" key="8">
    <source>
        <dbReference type="ARBA" id="ARBA00023002"/>
    </source>
</evidence>
<comment type="similarity">
    <text evidence="3">Belongs to the HTP reductase family.</text>
</comment>
<evidence type="ECO:0000256" key="6">
    <source>
        <dbReference type="ARBA" id="ARBA00022619"/>
    </source>
</evidence>
<dbReference type="EMBL" id="OZ004260">
    <property type="protein sequence ID" value="CAK7921701.1"/>
    <property type="molecule type" value="Genomic_DNA"/>
</dbReference>
<dbReference type="InterPro" id="IPR024072">
    <property type="entry name" value="DHFR-like_dom_sf"/>
</dbReference>
<dbReference type="InterPro" id="IPR050765">
    <property type="entry name" value="Riboflavin_Biosynth_HTPR"/>
</dbReference>
<dbReference type="PANTHER" id="PTHR38011:SF7">
    <property type="entry name" value="2,5-DIAMINO-6-RIBOSYLAMINO-4(3H)-PYRIMIDINONE 5'-PHOSPHATE REDUCTASE"/>
    <property type="match status" value="1"/>
</dbReference>
<dbReference type="Gene3D" id="3.40.430.10">
    <property type="entry name" value="Dihydrofolate Reductase, subunit A"/>
    <property type="match status" value="1"/>
</dbReference>
<comment type="catalytic activity">
    <reaction evidence="11">
        <text>2,5-diamino-6-(1-D-ribitylamino)pyrimidin-4(3H)-one 5'-phosphate + NAD(+) = 2,5-diamino-6-(1-D-ribosylamino)pyrimidin-4(3H)-one 5'-phosphate + NADH + H(+)</text>
        <dbReference type="Rhea" id="RHEA:27274"/>
        <dbReference type="ChEBI" id="CHEBI:15378"/>
        <dbReference type="ChEBI" id="CHEBI:57540"/>
        <dbReference type="ChEBI" id="CHEBI:57945"/>
        <dbReference type="ChEBI" id="CHEBI:58890"/>
        <dbReference type="ChEBI" id="CHEBI:59545"/>
        <dbReference type="EC" id="1.1.1.302"/>
    </reaction>
</comment>
<gene>
    <name evidence="14" type="primary">RIB7</name>
    <name evidence="14" type="ORF">CAAN4_H17348</name>
</gene>
<proteinExistence type="inferred from homology"/>
<dbReference type="NCBIfam" id="TIGR00227">
    <property type="entry name" value="ribD_Cterm"/>
    <property type="match status" value="1"/>
</dbReference>
<keyword evidence="6" id="KW-0686">Riboflavin biosynthesis</keyword>
<comment type="function">
    <text evidence="1">Catalyzes an early step in riboflavin biosynthesis, the NADPH-dependent reduction of the ribose side chain of 2,5-diamino-6-ribosylamino-4(3H)-pyrimidinone 5'-phosphate, yielding 2,5-diamino-6-ribitylamino-4(3H)-pyrimidinone 5'-phosphate.</text>
</comment>
<keyword evidence="7" id="KW-0521">NADP</keyword>
<dbReference type="InterPro" id="IPR002734">
    <property type="entry name" value="RibDG_C"/>
</dbReference>
<evidence type="ECO:0000256" key="11">
    <source>
        <dbReference type="ARBA" id="ARBA00047550"/>
    </source>
</evidence>
<evidence type="ECO:0000256" key="12">
    <source>
        <dbReference type="ARBA" id="ARBA00049020"/>
    </source>
</evidence>
<dbReference type="InterPro" id="IPR011549">
    <property type="entry name" value="RibD_C"/>
</dbReference>
<evidence type="ECO:0000259" key="13">
    <source>
        <dbReference type="Pfam" id="PF01872"/>
    </source>
</evidence>
<evidence type="ECO:0000256" key="10">
    <source>
        <dbReference type="ARBA" id="ARBA00031630"/>
    </source>
</evidence>
<feature type="domain" description="Bacterial bifunctional deaminase-reductase C-terminal" evidence="13">
    <location>
        <begin position="31"/>
        <end position="240"/>
    </location>
</feature>
<dbReference type="EC" id="1.1.1.302" evidence="4"/>
<evidence type="ECO:0000313" key="15">
    <source>
        <dbReference type="Proteomes" id="UP001497600"/>
    </source>
</evidence>
<evidence type="ECO:0000256" key="9">
    <source>
        <dbReference type="ARBA" id="ARBA00030073"/>
    </source>
</evidence>
<evidence type="ECO:0000313" key="14">
    <source>
        <dbReference type="EMBL" id="CAK7921701.1"/>
    </source>
</evidence>
<comment type="pathway">
    <text evidence="2">Cofactor biosynthesis; riboflavin biosynthesis.</text>
</comment>